<protein>
    <recommendedName>
        <fullName evidence="2">Endonuclease/exonuclease/phosphatase domain-containing protein</fullName>
    </recommendedName>
</protein>
<dbReference type="AlphaFoldDB" id="A0A6D2JUE1"/>
<dbReference type="PANTHER" id="PTHR33710">
    <property type="entry name" value="BNAC02G09200D PROTEIN"/>
    <property type="match status" value="1"/>
</dbReference>
<evidence type="ECO:0000313" key="4">
    <source>
        <dbReference type="Proteomes" id="UP000467841"/>
    </source>
</evidence>
<evidence type="ECO:0000313" key="3">
    <source>
        <dbReference type="EMBL" id="CAA7040261.1"/>
    </source>
</evidence>
<dbReference type="OrthoDB" id="1748430at2759"/>
<evidence type="ECO:0000259" key="2">
    <source>
        <dbReference type="Pfam" id="PF03372"/>
    </source>
</evidence>
<comment type="caution">
    <text evidence="3">The sequence shown here is derived from an EMBL/GenBank/DDBJ whole genome shotgun (WGS) entry which is preliminary data.</text>
</comment>
<accession>A0A6D2JUE1</accession>
<proteinExistence type="predicted"/>
<dbReference type="InterPro" id="IPR036691">
    <property type="entry name" value="Endo/exonu/phosph_ase_sf"/>
</dbReference>
<sequence>MTQRKRLLLFTRPRASSLSCSDESVPPLPNDTYKTEPSEKLAEGHSGGLWLLWRQGIGEVEVFGSESQFIHVKVTKESEVVHFVAVYAAPSVSRRAGLWGQLRDLIQGVSEPIIVGGDFNTIVRIDERTGGNGRLSPDSLAFGDWINELSLIDMGFKGNQYTWKRGKEERFFVAKRLDRVLCCAQSRLKWQEATVTHLPFLSSDHAALYLQFVPEVHGDARRRPFRFEAAWLSHSSFKELISASWDATLDTQRALSKLQDVLKKWNRDVFGDVRKRKEKLVKELQEVQVELENMCSDELLQREADLLKEFDTLLEQEEMIWAQKSREKWVAHGDRNTTFFHTSTIIRRRRNRIEMLKDDAGAWISDTPELEKLAMSYYQRLYSLQDVDQVVVPLPAEGFVELTQLQLRDLNIPFSEEDIVKAVRSMGSLKAPEPDGFQPVFYQKCWTEVGASVTRFALDFFRTGSLPQGTNDVMLVLLPKVASPEKIQQFRPISMCNVLLKIITKVMVERMKPVMTKLIGPAQSSFIPGRLSTDNIVIV</sequence>
<feature type="domain" description="Endonuclease/exonuclease/phosphatase" evidence="2">
    <location>
        <begin position="42"/>
        <end position="205"/>
    </location>
</feature>
<dbReference type="EMBL" id="CACVBM020001226">
    <property type="protein sequence ID" value="CAA7040261.1"/>
    <property type="molecule type" value="Genomic_DNA"/>
</dbReference>
<dbReference type="GO" id="GO:0003824">
    <property type="term" value="F:catalytic activity"/>
    <property type="evidence" value="ECO:0007669"/>
    <property type="project" value="InterPro"/>
</dbReference>
<evidence type="ECO:0000256" key="1">
    <source>
        <dbReference type="SAM" id="MobiDB-lite"/>
    </source>
</evidence>
<feature type="region of interest" description="Disordered" evidence="1">
    <location>
        <begin position="20"/>
        <end position="39"/>
    </location>
</feature>
<dbReference type="InterPro" id="IPR005135">
    <property type="entry name" value="Endo/exonuclease/phosphatase"/>
</dbReference>
<dbReference type="PANTHER" id="PTHR33710:SF77">
    <property type="entry name" value="DNASE I-LIKE SUPERFAMILY PROTEIN"/>
    <property type="match status" value="1"/>
</dbReference>
<dbReference type="Proteomes" id="UP000467841">
    <property type="component" value="Unassembled WGS sequence"/>
</dbReference>
<reference evidence="3" key="1">
    <citation type="submission" date="2020-01" db="EMBL/GenBank/DDBJ databases">
        <authorList>
            <person name="Mishra B."/>
        </authorList>
    </citation>
    <scope>NUCLEOTIDE SEQUENCE [LARGE SCALE GENOMIC DNA]</scope>
</reference>
<dbReference type="SUPFAM" id="SSF56219">
    <property type="entry name" value="DNase I-like"/>
    <property type="match status" value="1"/>
</dbReference>
<keyword evidence="4" id="KW-1185">Reference proteome</keyword>
<name>A0A6D2JUE1_9BRAS</name>
<dbReference type="Gene3D" id="3.60.10.10">
    <property type="entry name" value="Endonuclease/exonuclease/phosphatase"/>
    <property type="match status" value="1"/>
</dbReference>
<dbReference type="Pfam" id="PF03372">
    <property type="entry name" value="Exo_endo_phos"/>
    <property type="match status" value="1"/>
</dbReference>
<gene>
    <name evidence="3" type="ORF">MERR_LOCUS27496</name>
</gene>
<organism evidence="3 4">
    <name type="scientific">Microthlaspi erraticum</name>
    <dbReference type="NCBI Taxonomy" id="1685480"/>
    <lineage>
        <taxon>Eukaryota</taxon>
        <taxon>Viridiplantae</taxon>
        <taxon>Streptophyta</taxon>
        <taxon>Embryophyta</taxon>
        <taxon>Tracheophyta</taxon>
        <taxon>Spermatophyta</taxon>
        <taxon>Magnoliopsida</taxon>
        <taxon>eudicotyledons</taxon>
        <taxon>Gunneridae</taxon>
        <taxon>Pentapetalae</taxon>
        <taxon>rosids</taxon>
        <taxon>malvids</taxon>
        <taxon>Brassicales</taxon>
        <taxon>Brassicaceae</taxon>
        <taxon>Coluteocarpeae</taxon>
        <taxon>Microthlaspi</taxon>
    </lineage>
</organism>